<proteinExistence type="predicted"/>
<name>A0A7S1VAE6_9STRA</name>
<dbReference type="AlphaFoldDB" id="A0A7S1VAE6"/>
<reference evidence="2" key="1">
    <citation type="submission" date="2021-01" db="EMBL/GenBank/DDBJ databases">
        <authorList>
            <person name="Corre E."/>
            <person name="Pelletier E."/>
            <person name="Niang G."/>
            <person name="Scheremetjew M."/>
            <person name="Finn R."/>
            <person name="Kale V."/>
            <person name="Holt S."/>
            <person name="Cochrane G."/>
            <person name="Meng A."/>
            <person name="Brown T."/>
            <person name="Cohen L."/>
        </authorList>
    </citation>
    <scope>NUCLEOTIDE SEQUENCE</scope>
    <source>
        <strain evidence="2">CCMP 410</strain>
    </source>
</reference>
<feature type="compositionally biased region" description="Acidic residues" evidence="1">
    <location>
        <begin position="98"/>
        <end position="108"/>
    </location>
</feature>
<gene>
    <name evidence="2" type="ORF">GOCE00092_LOCUS17889</name>
</gene>
<feature type="region of interest" description="Disordered" evidence="1">
    <location>
        <begin position="54"/>
        <end position="173"/>
    </location>
</feature>
<evidence type="ECO:0000256" key="1">
    <source>
        <dbReference type="SAM" id="MobiDB-lite"/>
    </source>
</evidence>
<organism evidence="2">
    <name type="scientific">Grammatophora oceanica</name>
    <dbReference type="NCBI Taxonomy" id="210454"/>
    <lineage>
        <taxon>Eukaryota</taxon>
        <taxon>Sar</taxon>
        <taxon>Stramenopiles</taxon>
        <taxon>Ochrophyta</taxon>
        <taxon>Bacillariophyta</taxon>
        <taxon>Fragilariophyceae</taxon>
        <taxon>Fragilariophycidae</taxon>
        <taxon>Rhabdonematales</taxon>
        <taxon>Grammatophoraceae</taxon>
        <taxon>Grammatophora</taxon>
    </lineage>
</organism>
<evidence type="ECO:0000313" key="2">
    <source>
        <dbReference type="EMBL" id="CAD9293109.1"/>
    </source>
</evidence>
<accession>A0A7S1VAE6</accession>
<sequence length="195" mass="22135">MFLVLDRKKIRDKVSFAFRQAGMKKRCCPLQTIRSTKAATLPSSSSHQHTVLILEGETKQYDTRTTQSSATSEEDKGLGQQKQGEQNQPGQHQHQEQEQNEEEHEEEANEPKELGHEEEEQSVLSGIMEVMLSPEEESRISQTDLTGELGYEIDLGSNEEKDEENQDDHGPTPWFNTDFFENSLACSEDFLCIGT</sequence>
<protein>
    <submittedName>
        <fullName evidence="2">Uncharacterized protein</fullName>
    </submittedName>
</protein>
<feature type="compositionally biased region" description="Low complexity" evidence="1">
    <location>
        <begin position="79"/>
        <end position="92"/>
    </location>
</feature>
<dbReference type="EMBL" id="HBGK01034605">
    <property type="protein sequence ID" value="CAD9293109.1"/>
    <property type="molecule type" value="Transcribed_RNA"/>
</dbReference>